<dbReference type="PROSITE" id="PS00108">
    <property type="entry name" value="PROTEIN_KINASE_ST"/>
    <property type="match status" value="1"/>
</dbReference>
<feature type="compositionally biased region" description="Basic and acidic residues" evidence="10">
    <location>
        <begin position="1026"/>
        <end position="1038"/>
    </location>
</feature>
<dbReference type="InterPro" id="IPR000719">
    <property type="entry name" value="Prot_kinase_dom"/>
</dbReference>
<dbReference type="Pfam" id="PF00069">
    <property type="entry name" value="Pkinase"/>
    <property type="match status" value="1"/>
</dbReference>
<dbReference type="PROSITE" id="PS50006">
    <property type="entry name" value="FHA_DOMAIN"/>
    <property type="match status" value="1"/>
</dbReference>
<keyword evidence="5" id="KW-0418">Kinase</keyword>
<gene>
    <name evidence="13" type="ORF">AMS68_002643</name>
</gene>
<dbReference type="InterPro" id="IPR017441">
    <property type="entry name" value="Protein_kinase_ATP_BS"/>
</dbReference>
<dbReference type="Proteomes" id="UP000503462">
    <property type="component" value="Chromosome 2"/>
</dbReference>
<feature type="domain" description="FHA" evidence="11">
    <location>
        <begin position="111"/>
        <end position="164"/>
    </location>
</feature>
<evidence type="ECO:0000256" key="3">
    <source>
        <dbReference type="ARBA" id="ARBA00022527"/>
    </source>
</evidence>
<dbReference type="InterPro" id="IPR008271">
    <property type="entry name" value="Ser/Thr_kinase_AS"/>
</dbReference>
<keyword evidence="5" id="KW-0808">Transferase</keyword>
<proteinExistence type="inferred from homology"/>
<dbReference type="GO" id="GO:0005634">
    <property type="term" value="C:nucleus"/>
    <property type="evidence" value="ECO:0007669"/>
    <property type="project" value="TreeGrafter"/>
</dbReference>
<keyword evidence="4 9" id="KW-0547">Nucleotide-binding</keyword>
<dbReference type="GO" id="GO:0005524">
    <property type="term" value="F:ATP binding"/>
    <property type="evidence" value="ECO:0007669"/>
    <property type="project" value="UniProtKB-UniRule"/>
</dbReference>
<organism evidence="13 14">
    <name type="scientific">Peltaster fructicola</name>
    <dbReference type="NCBI Taxonomy" id="286661"/>
    <lineage>
        <taxon>Eukaryota</taxon>
        <taxon>Fungi</taxon>
        <taxon>Dikarya</taxon>
        <taxon>Ascomycota</taxon>
        <taxon>Pezizomycotina</taxon>
        <taxon>Dothideomycetes</taxon>
        <taxon>Dothideomycetes incertae sedis</taxon>
        <taxon>Peltaster</taxon>
    </lineage>
</organism>
<comment type="catalytic activity">
    <reaction evidence="7">
        <text>L-threonyl-[protein] + ATP = O-phospho-L-threonyl-[protein] + ADP + H(+)</text>
        <dbReference type="Rhea" id="RHEA:46608"/>
        <dbReference type="Rhea" id="RHEA-COMP:11060"/>
        <dbReference type="Rhea" id="RHEA-COMP:11605"/>
        <dbReference type="ChEBI" id="CHEBI:15378"/>
        <dbReference type="ChEBI" id="CHEBI:30013"/>
        <dbReference type="ChEBI" id="CHEBI:30616"/>
        <dbReference type="ChEBI" id="CHEBI:61977"/>
        <dbReference type="ChEBI" id="CHEBI:456216"/>
        <dbReference type="EC" id="2.7.11.1"/>
    </reaction>
</comment>
<accession>A0A6H0XR14</accession>
<feature type="domain" description="Protein kinase" evidence="12">
    <location>
        <begin position="278"/>
        <end position="568"/>
    </location>
</feature>
<keyword evidence="3" id="KW-0723">Serine/threonine-protein kinase</keyword>
<feature type="binding site" evidence="9">
    <location>
        <position position="307"/>
    </location>
    <ligand>
        <name>ATP</name>
        <dbReference type="ChEBI" id="CHEBI:30616"/>
    </ligand>
</feature>
<evidence type="ECO:0000256" key="10">
    <source>
        <dbReference type="SAM" id="MobiDB-lite"/>
    </source>
</evidence>
<evidence type="ECO:0000313" key="14">
    <source>
        <dbReference type="Proteomes" id="UP000503462"/>
    </source>
</evidence>
<dbReference type="Gene3D" id="1.10.510.10">
    <property type="entry name" value="Transferase(Phosphotransferase) domain 1"/>
    <property type="match status" value="1"/>
</dbReference>
<evidence type="ECO:0000313" key="13">
    <source>
        <dbReference type="EMBL" id="QIW97125.1"/>
    </source>
</evidence>
<evidence type="ECO:0000259" key="11">
    <source>
        <dbReference type="PROSITE" id="PS50006"/>
    </source>
</evidence>
<feature type="region of interest" description="Disordered" evidence="10">
    <location>
        <begin position="824"/>
        <end position="860"/>
    </location>
</feature>
<dbReference type="EMBL" id="CP051140">
    <property type="protein sequence ID" value="QIW97125.1"/>
    <property type="molecule type" value="Genomic_DNA"/>
</dbReference>
<evidence type="ECO:0000259" key="12">
    <source>
        <dbReference type="PROSITE" id="PS50011"/>
    </source>
</evidence>
<evidence type="ECO:0000256" key="6">
    <source>
        <dbReference type="ARBA" id="ARBA00022840"/>
    </source>
</evidence>
<dbReference type="GO" id="GO:0004674">
    <property type="term" value="F:protein serine/threonine kinase activity"/>
    <property type="evidence" value="ECO:0007669"/>
    <property type="project" value="UniProtKB-KW"/>
</dbReference>
<dbReference type="SMART" id="SM00240">
    <property type="entry name" value="FHA"/>
    <property type="match status" value="1"/>
</dbReference>
<name>A0A6H0XR14_9PEZI</name>
<comment type="similarity">
    <text evidence="1">Belongs to the protein kinase superfamily. CAMK Ser/Thr protein kinase family. CHEK2 subfamily.</text>
</comment>
<keyword evidence="14" id="KW-1185">Reference proteome</keyword>
<dbReference type="EC" id="2.7.11.1" evidence="2"/>
<evidence type="ECO:0000256" key="2">
    <source>
        <dbReference type="ARBA" id="ARBA00012513"/>
    </source>
</evidence>
<dbReference type="Gene3D" id="2.60.200.20">
    <property type="match status" value="1"/>
</dbReference>
<dbReference type="InterPro" id="IPR011009">
    <property type="entry name" value="Kinase-like_dom_sf"/>
</dbReference>
<reference evidence="13 14" key="1">
    <citation type="journal article" date="2016" name="Sci. Rep.">
        <title>Peltaster fructicola genome reveals evolution from an invasive phytopathogen to an ectophytic parasite.</title>
        <authorList>
            <person name="Xu C."/>
            <person name="Chen H."/>
            <person name="Gleason M.L."/>
            <person name="Xu J.R."/>
            <person name="Liu H."/>
            <person name="Zhang R."/>
            <person name="Sun G."/>
        </authorList>
    </citation>
    <scope>NUCLEOTIDE SEQUENCE [LARGE SCALE GENOMIC DNA]</scope>
    <source>
        <strain evidence="13 14">LNHT1506</strain>
    </source>
</reference>
<dbReference type="FunFam" id="3.30.200.20:FF:000470">
    <property type="entry name" value="Serine/threonine-protein kinase RAD53"/>
    <property type="match status" value="1"/>
</dbReference>
<dbReference type="SUPFAM" id="SSF56112">
    <property type="entry name" value="Protein kinase-like (PK-like)"/>
    <property type="match status" value="1"/>
</dbReference>
<evidence type="ECO:0000256" key="9">
    <source>
        <dbReference type="PROSITE-ProRule" id="PRU10141"/>
    </source>
</evidence>
<dbReference type="AlphaFoldDB" id="A0A6H0XR14"/>
<evidence type="ECO:0000256" key="1">
    <source>
        <dbReference type="ARBA" id="ARBA00005575"/>
    </source>
</evidence>
<protein>
    <recommendedName>
        <fullName evidence="2">non-specific serine/threonine protein kinase</fullName>
        <ecNumber evidence="2">2.7.11.1</ecNumber>
    </recommendedName>
</protein>
<dbReference type="InterPro" id="IPR008984">
    <property type="entry name" value="SMAD_FHA_dom_sf"/>
</dbReference>
<feature type="region of interest" description="Disordered" evidence="10">
    <location>
        <begin position="1018"/>
        <end position="1038"/>
    </location>
</feature>
<dbReference type="GO" id="GO:0051598">
    <property type="term" value="P:meiotic recombination checkpoint signaling"/>
    <property type="evidence" value="ECO:0007669"/>
    <property type="project" value="TreeGrafter"/>
</dbReference>
<dbReference type="PROSITE" id="PS00107">
    <property type="entry name" value="PROTEIN_KINASE_ATP"/>
    <property type="match status" value="1"/>
</dbReference>
<dbReference type="PANTHER" id="PTHR44167:SF24">
    <property type="entry name" value="SERINE_THREONINE-PROTEIN KINASE CHK2"/>
    <property type="match status" value="1"/>
</dbReference>
<evidence type="ECO:0000256" key="8">
    <source>
        <dbReference type="ARBA" id="ARBA00048679"/>
    </source>
</evidence>
<dbReference type="GO" id="GO:0005737">
    <property type="term" value="C:cytoplasm"/>
    <property type="evidence" value="ECO:0007669"/>
    <property type="project" value="TreeGrafter"/>
</dbReference>
<comment type="catalytic activity">
    <reaction evidence="8">
        <text>L-seryl-[protein] + ATP = O-phospho-L-seryl-[protein] + ADP + H(+)</text>
        <dbReference type="Rhea" id="RHEA:17989"/>
        <dbReference type="Rhea" id="RHEA-COMP:9863"/>
        <dbReference type="Rhea" id="RHEA-COMP:11604"/>
        <dbReference type="ChEBI" id="CHEBI:15378"/>
        <dbReference type="ChEBI" id="CHEBI:29999"/>
        <dbReference type="ChEBI" id="CHEBI:30616"/>
        <dbReference type="ChEBI" id="CHEBI:83421"/>
        <dbReference type="ChEBI" id="CHEBI:456216"/>
        <dbReference type="EC" id="2.7.11.1"/>
    </reaction>
</comment>
<dbReference type="OrthoDB" id="504170at2759"/>
<evidence type="ECO:0000256" key="5">
    <source>
        <dbReference type="ARBA" id="ARBA00022777"/>
    </source>
</evidence>
<dbReference type="Pfam" id="PF00498">
    <property type="entry name" value="FHA"/>
    <property type="match status" value="1"/>
</dbReference>
<feature type="region of interest" description="Disordered" evidence="10">
    <location>
        <begin position="739"/>
        <end position="787"/>
    </location>
</feature>
<dbReference type="SUPFAM" id="SSF49879">
    <property type="entry name" value="SMAD/FHA domain"/>
    <property type="match status" value="1"/>
</dbReference>
<evidence type="ECO:0000256" key="4">
    <source>
        <dbReference type="ARBA" id="ARBA00022741"/>
    </source>
</evidence>
<dbReference type="CDD" id="cd00060">
    <property type="entry name" value="FHA"/>
    <property type="match status" value="1"/>
</dbReference>
<sequence>MDECTQPVNTQDIYDPRRMGRNNSGLNVADISDVLCILHPATPAAFRIVAHTADRAPQYVLQNNSFSEYEEAGTQQNVEEAETFIIGSDKPHAMDLALRFSAKLLRPELGFVFGRNPLHCDVVLDGDTSKRISNLHFRIYINNQGVLMLEDASTNGTIVDEQVLNGKPEGKRTPGPPARMLQSGSIIQIVSPKPEEIIKFILRIPNREGHEAQFQQNFHLFMRRVTEAQVIADKRFQQGYPNSRLLFPPSKPSPSGSNIRAPVSSIHFGMHWSGGEKYSVVGNIGKGAFATVYQIATKTDGQLFAAKELDKRRCMKNGVLDRKVTNEMQIMQTVNHPNIVQYIEYRDVEHYLYIIMEFVPGGDLQQYLAQHGRLTEAVAKRMSSQVLEALDYLHINKITHRDIKPDNILLADTDPDNFTIKLSDFGLSKVVADDKETFLKTFCGTLLYCAPEVFPHYDQHVAGKGKKRTRRSAPSQPTRSYHSYSQSVDIWSFAAVLWYSLCMEPPFEGVADTTGKGMFDKIMMTPLDTTALIRAGVSNSAIELLIDMLNTDPSARPTPAMCLQHPWFGGKGIKATTTTAGLGAIAEEHENEAPDVGGLSLGEQPSQSSQLSINSADYNFFDPRQSKRFKSDVFDYREHGAPIDSSPEVVFDHIPIANQVTPGPEQVQKAAPKLFGEISQSGLVQLVSGTVKDKTQSFNSEEEALALQHSDPRVLSQRSKTSASPSLLGAESLVRELKMHSPQGSGGSPTAEVNDPATPEVSRTKASVHDSASEITPRPPQRFNRQISIPFPPSLYWDSADPSTHNNEYASKVSGHDFTRHPSIIFPINSRNSGSATDKDNEDESTDGEHLNGIAPNASQFAKPSPLVGKLISTADSFKAINLTLTRRREDWGRAPSNTQVYADGQDTRIPRRAIIIWFFASGIEKFAEDDDGWTELPDLQATIMTEKRGGVLVNGIHLPKNEPERHFFGRLYTGDEIEVFSKDGEVMKFICEFFQGIGRQSRPQNVPQFHVELAQDKTLSQTMSKAKEDSIAGAERP</sequence>
<dbReference type="SMART" id="SM00220">
    <property type="entry name" value="S_TKc"/>
    <property type="match status" value="1"/>
</dbReference>
<keyword evidence="6 9" id="KW-0067">ATP-binding</keyword>
<evidence type="ECO:0000256" key="7">
    <source>
        <dbReference type="ARBA" id="ARBA00047899"/>
    </source>
</evidence>
<dbReference type="PROSITE" id="PS50011">
    <property type="entry name" value="PROTEIN_KINASE_DOM"/>
    <property type="match status" value="1"/>
</dbReference>
<dbReference type="PANTHER" id="PTHR44167">
    <property type="entry name" value="OVARIAN-SPECIFIC SERINE/THREONINE-PROTEIN KINASE LOK-RELATED"/>
    <property type="match status" value="1"/>
</dbReference>
<dbReference type="InterPro" id="IPR000253">
    <property type="entry name" value="FHA_dom"/>
</dbReference>